<evidence type="ECO:0000256" key="2">
    <source>
        <dbReference type="ARBA" id="ARBA00022475"/>
    </source>
</evidence>
<feature type="transmembrane region" description="Helical" evidence="6">
    <location>
        <begin position="12"/>
        <end position="36"/>
    </location>
</feature>
<evidence type="ECO:0008006" key="9">
    <source>
        <dbReference type="Google" id="ProtNLM"/>
    </source>
</evidence>
<evidence type="ECO:0000256" key="6">
    <source>
        <dbReference type="SAM" id="Phobius"/>
    </source>
</evidence>
<proteinExistence type="predicted"/>
<evidence type="ECO:0000256" key="4">
    <source>
        <dbReference type="ARBA" id="ARBA00022989"/>
    </source>
</evidence>
<dbReference type="InterPro" id="IPR020948">
    <property type="entry name" value="P_starv_induced_PsiE-like"/>
</dbReference>
<keyword evidence="4 6" id="KW-1133">Transmembrane helix</keyword>
<dbReference type="GO" id="GO:0005886">
    <property type="term" value="C:plasma membrane"/>
    <property type="evidence" value="ECO:0007669"/>
    <property type="project" value="UniProtKB-SubCell"/>
</dbReference>
<keyword evidence="5 6" id="KW-0472">Membrane</keyword>
<dbReference type="AlphaFoldDB" id="A0A1I5JES7"/>
<dbReference type="Proteomes" id="UP000586254">
    <property type="component" value="Unassembled WGS sequence"/>
</dbReference>
<evidence type="ECO:0000256" key="1">
    <source>
        <dbReference type="ARBA" id="ARBA00004651"/>
    </source>
</evidence>
<comment type="subcellular location">
    <subcellularLocation>
        <location evidence="1">Cell membrane</location>
        <topology evidence="1">Multi-pass membrane protein</topology>
    </subcellularLocation>
</comment>
<evidence type="ECO:0000313" key="7">
    <source>
        <dbReference type="EMBL" id="NZA39069.1"/>
    </source>
</evidence>
<evidence type="ECO:0000256" key="3">
    <source>
        <dbReference type="ARBA" id="ARBA00022692"/>
    </source>
</evidence>
<evidence type="ECO:0000313" key="8">
    <source>
        <dbReference type="Proteomes" id="UP000586254"/>
    </source>
</evidence>
<keyword evidence="3 6" id="KW-0812">Transmembrane</keyword>
<comment type="caution">
    <text evidence="7">The sequence shown here is derived from an EMBL/GenBank/DDBJ whole genome shotgun (WGS) entry which is preliminary data.</text>
</comment>
<keyword evidence="2" id="KW-1003">Cell membrane</keyword>
<dbReference type="Pfam" id="PF06146">
    <property type="entry name" value="PsiE"/>
    <property type="match status" value="1"/>
</dbReference>
<accession>A0A1I5JES7</accession>
<name>A0A1I5JES7_9FIRM</name>
<sequence length="183" mass="20526">MQHKIQNKLLGFVRILEIFIAVLIAIAIIISALALIPDLWQFIGNYGDSQAFRVFLGYAFNTLIGIEFLKMLIKHSTASVIEVLLFAIARELIVEHTTPFENLMSIISIAILFAIRRFLFVSTFDDGESGEGMSQGGLMWFKHRFKKHEAPADDSILAVSEGAQNILSDDKGENNHENKSSNR</sequence>
<dbReference type="RefSeq" id="WP_090412543.1">
    <property type="nucleotide sequence ID" value="NZ_CABJAI010000021.1"/>
</dbReference>
<evidence type="ECO:0000256" key="5">
    <source>
        <dbReference type="ARBA" id="ARBA00023136"/>
    </source>
</evidence>
<gene>
    <name evidence="7" type="ORF">H0N91_13275</name>
</gene>
<organism evidence="7 8">
    <name type="scientific">Eubacterium callanderi</name>
    <dbReference type="NCBI Taxonomy" id="53442"/>
    <lineage>
        <taxon>Bacteria</taxon>
        <taxon>Bacillati</taxon>
        <taxon>Bacillota</taxon>
        <taxon>Clostridia</taxon>
        <taxon>Eubacteriales</taxon>
        <taxon>Eubacteriaceae</taxon>
        <taxon>Eubacterium</taxon>
    </lineage>
</organism>
<dbReference type="EMBL" id="JACCKS010000016">
    <property type="protein sequence ID" value="NZA39069.1"/>
    <property type="molecule type" value="Genomic_DNA"/>
</dbReference>
<protein>
    <recommendedName>
        <fullName evidence="9">Transporter</fullName>
    </recommendedName>
</protein>
<reference evidence="7 8" key="1">
    <citation type="submission" date="2020-07" db="EMBL/GenBank/DDBJ databases">
        <title>Organ Donor 1.</title>
        <authorList>
            <person name="Marsh A.J."/>
            <person name="Azcarate-Peril M.A."/>
        </authorList>
    </citation>
    <scope>NUCLEOTIDE SEQUENCE [LARGE SCALE GENOMIC DNA]</scope>
    <source>
        <strain evidence="7 8">AMC0717</strain>
    </source>
</reference>
<feature type="transmembrane region" description="Helical" evidence="6">
    <location>
        <begin position="51"/>
        <end position="69"/>
    </location>
</feature>